<dbReference type="EMBL" id="GG680918">
    <property type="protein sequence ID" value="EER05754.1"/>
    <property type="molecule type" value="Genomic_DNA"/>
</dbReference>
<dbReference type="OMA" id="SAIRWCH"/>
<name>C5LCS1_PERM5</name>
<dbReference type="CDD" id="cd03416">
    <property type="entry name" value="CbiX_SirB_N"/>
    <property type="match status" value="1"/>
</dbReference>
<dbReference type="InterPro" id="IPR002762">
    <property type="entry name" value="CbiX-like"/>
</dbReference>
<dbReference type="SUPFAM" id="SSF53800">
    <property type="entry name" value="Chelatase"/>
    <property type="match status" value="1"/>
</dbReference>
<dbReference type="Gene3D" id="3.40.50.1400">
    <property type="match status" value="1"/>
</dbReference>
<keyword evidence="2" id="KW-0456">Lyase</keyword>
<dbReference type="Pfam" id="PF01903">
    <property type="entry name" value="CbiX"/>
    <property type="match status" value="1"/>
</dbReference>
<dbReference type="GO" id="GO:0016829">
    <property type="term" value="F:lyase activity"/>
    <property type="evidence" value="ECO:0007669"/>
    <property type="project" value="UniProtKB-KW"/>
</dbReference>
<dbReference type="PANTHER" id="PTHR33542:SF3">
    <property type="entry name" value="SIROHYDROCHLORIN FERROCHELATASE, CHLOROPLASTIC"/>
    <property type="match status" value="1"/>
</dbReference>
<proteinExistence type="predicted"/>
<dbReference type="RefSeq" id="XP_002773938.1">
    <property type="nucleotide sequence ID" value="XM_002773892.1"/>
</dbReference>
<protein>
    <submittedName>
        <fullName evidence="3">Sirohydrochlorin cobaltochelatase, putative</fullName>
    </submittedName>
</protein>
<sequence length="320" mass="35808">MTSPRVGLILIDHGSPSSAWNKSHEELLPKIEEELSRRGLESMFSAIRWCHMEFVQPSVAETMNELEREGISRVIALPVFISVSSHTERDLPNILNIRFHPDQDTDMVRYTGNVPVTLCTPLDHQHGLLPEVIAQQAVELMMTEGLNPCTTGAVILSHGDGCEHFWQHMHRSINNRVIERTDMKSCEGLYVQTMRSPQAQRRFREYCKKVLSEVDTLLVLAAFNGTSGATFVKRADDSLQRRNEEGLPLGVLGCPTIFLSNPAMVSTLVDCAVQACQVSTGRKGLPELNEDEKKALPPYNPPFWLTRDATPGYNDRTVVG</sequence>
<organism evidence="4">
    <name type="scientific">Perkinsus marinus (strain ATCC 50983 / TXsc)</name>
    <dbReference type="NCBI Taxonomy" id="423536"/>
    <lineage>
        <taxon>Eukaryota</taxon>
        <taxon>Sar</taxon>
        <taxon>Alveolata</taxon>
        <taxon>Perkinsozoa</taxon>
        <taxon>Perkinsea</taxon>
        <taxon>Perkinsida</taxon>
        <taxon>Perkinsidae</taxon>
        <taxon>Perkinsus</taxon>
    </lineage>
</organism>
<evidence type="ECO:0000313" key="3">
    <source>
        <dbReference type="EMBL" id="EER05754.1"/>
    </source>
</evidence>
<dbReference type="PANTHER" id="PTHR33542">
    <property type="entry name" value="SIROHYDROCHLORIN FERROCHELATASE, CHLOROPLASTIC"/>
    <property type="match status" value="1"/>
</dbReference>
<dbReference type="Proteomes" id="UP000007800">
    <property type="component" value="Unassembled WGS sequence"/>
</dbReference>
<dbReference type="InParanoid" id="C5LCS1"/>
<dbReference type="GO" id="GO:0046872">
    <property type="term" value="F:metal ion binding"/>
    <property type="evidence" value="ECO:0007669"/>
    <property type="project" value="UniProtKB-KW"/>
</dbReference>
<keyword evidence="1" id="KW-0479">Metal-binding</keyword>
<keyword evidence="4" id="KW-1185">Reference proteome</keyword>
<dbReference type="AlphaFoldDB" id="C5LCS1"/>
<evidence type="ECO:0000313" key="4">
    <source>
        <dbReference type="Proteomes" id="UP000007800"/>
    </source>
</evidence>
<dbReference type="InterPro" id="IPR050963">
    <property type="entry name" value="Sirohydro_Cobaltochel/CbiX"/>
</dbReference>
<dbReference type="GeneID" id="9042957"/>
<evidence type="ECO:0000256" key="1">
    <source>
        <dbReference type="ARBA" id="ARBA00022723"/>
    </source>
</evidence>
<evidence type="ECO:0000256" key="2">
    <source>
        <dbReference type="ARBA" id="ARBA00023239"/>
    </source>
</evidence>
<accession>C5LCS1</accession>
<gene>
    <name evidence="3" type="ORF">Pmar_PMAR011802</name>
</gene>
<dbReference type="OrthoDB" id="423073at2759"/>
<reference evidence="3 4" key="1">
    <citation type="submission" date="2008-07" db="EMBL/GenBank/DDBJ databases">
        <authorList>
            <person name="El-Sayed N."/>
            <person name="Caler E."/>
            <person name="Inman J."/>
            <person name="Amedeo P."/>
            <person name="Hass B."/>
            <person name="Wortman J."/>
        </authorList>
    </citation>
    <scope>NUCLEOTIDE SEQUENCE [LARGE SCALE GENOMIC DNA]</scope>
    <source>
        <strain evidence="4">ATCC 50983 / TXsc</strain>
    </source>
</reference>